<organism evidence="1 2">
    <name type="scientific">Microbacterium phage Percival</name>
    <dbReference type="NCBI Taxonomy" id="2201439"/>
    <lineage>
        <taxon>Viruses</taxon>
        <taxon>Duplodnaviria</taxon>
        <taxon>Heunggongvirae</taxon>
        <taxon>Uroviricota</taxon>
        <taxon>Caudoviricetes</taxon>
        <taxon>Casidaviridae</taxon>
        <taxon>Percivalvirus</taxon>
        <taxon>Percivalvirus percival</taxon>
    </lineage>
</organism>
<proteinExistence type="predicted"/>
<evidence type="ECO:0000313" key="2">
    <source>
        <dbReference type="Proteomes" id="UP000250990"/>
    </source>
</evidence>
<keyword evidence="2" id="KW-1185">Reference proteome</keyword>
<evidence type="ECO:0000313" key="1">
    <source>
        <dbReference type="EMBL" id="AWY05702.1"/>
    </source>
</evidence>
<gene>
    <name evidence="1" type="primary">14</name>
    <name evidence="1" type="ORF">PBI_PERCIVAL_14</name>
</gene>
<accession>A0A2Z4Q6K4</accession>
<sequence>MAARKTTNPIAAEATHSLIEFDYDGESYAVIPTNDWTLDALEAFEDGKVLTLLRHVLAEGGYAKFRRTHNGVEDIQGFMAALQKAQGIAGKLTQLAAHLRYRRDAVEADLQRFYGIALSGLWTGELSLRRLSVLVDQLPPEAALQRAGLPKSAFGYGVAEFLLMDLFHAFTGKPHPNRPEAETRAERYQKLRERLEAQKERLNR</sequence>
<reference evidence="2" key="1">
    <citation type="submission" date="2018-04" db="EMBL/GenBank/DDBJ databases">
        <authorList>
            <person name="Go L.Y."/>
            <person name="Mitchell J.A."/>
        </authorList>
    </citation>
    <scope>NUCLEOTIDE SEQUENCE [LARGE SCALE GENOMIC DNA]</scope>
</reference>
<protein>
    <submittedName>
        <fullName evidence="1">Tail assembly chaperone</fullName>
    </submittedName>
</protein>
<dbReference type="Proteomes" id="UP000250990">
    <property type="component" value="Segment"/>
</dbReference>
<name>A0A2Z4Q6K4_9CAUD</name>
<dbReference type="EMBL" id="MH271308">
    <property type="protein sequence ID" value="AWY05702.1"/>
    <property type="molecule type" value="Genomic_DNA"/>
</dbReference>